<dbReference type="EMBL" id="CP162599">
    <property type="protein sequence ID" value="XDK32263.1"/>
    <property type="molecule type" value="Genomic_DNA"/>
</dbReference>
<dbReference type="GO" id="GO:0008967">
    <property type="term" value="F:phosphoglycolate phosphatase activity"/>
    <property type="evidence" value="ECO:0007669"/>
    <property type="project" value="TreeGrafter"/>
</dbReference>
<dbReference type="InterPro" id="IPR041492">
    <property type="entry name" value="HAD_2"/>
</dbReference>
<dbReference type="SFLD" id="SFLDG01129">
    <property type="entry name" value="C1.5:_HAD__Beta-PGM__Phosphata"/>
    <property type="match status" value="1"/>
</dbReference>
<dbReference type="AlphaFoldDB" id="A0AB39HR52"/>
<dbReference type="PANTHER" id="PTHR43434">
    <property type="entry name" value="PHOSPHOGLYCOLATE PHOSPHATASE"/>
    <property type="match status" value="1"/>
</dbReference>
<dbReference type="InterPro" id="IPR036412">
    <property type="entry name" value="HAD-like_sf"/>
</dbReference>
<name>A0AB39HR52_9BACI</name>
<dbReference type="InterPro" id="IPR050155">
    <property type="entry name" value="HAD-like_hydrolase_sf"/>
</dbReference>
<accession>A0AB39HR52</accession>
<protein>
    <submittedName>
        <fullName evidence="3">HAD family hydrolase</fullName>
        <ecNumber evidence="3">3.-.-.-</ecNumber>
    </submittedName>
</protein>
<keyword evidence="1 3" id="KW-0378">Hydrolase</keyword>
<proteinExistence type="predicted"/>
<gene>
    <name evidence="3" type="ORF">AB4Y30_14765</name>
</gene>
<dbReference type="Gene3D" id="3.40.50.1000">
    <property type="entry name" value="HAD superfamily/HAD-like"/>
    <property type="match status" value="1"/>
</dbReference>
<dbReference type="GO" id="GO:0006281">
    <property type="term" value="P:DNA repair"/>
    <property type="evidence" value="ECO:0007669"/>
    <property type="project" value="TreeGrafter"/>
</dbReference>
<dbReference type="InterPro" id="IPR023214">
    <property type="entry name" value="HAD_sf"/>
</dbReference>
<dbReference type="Pfam" id="PF13419">
    <property type="entry name" value="HAD_2"/>
    <property type="match status" value="1"/>
</dbReference>
<dbReference type="RefSeq" id="WP_368652984.1">
    <property type="nucleotide sequence ID" value="NZ_CP162599.1"/>
</dbReference>
<reference evidence="3" key="1">
    <citation type="submission" date="2024-07" db="EMBL/GenBank/DDBJ databases">
        <title>Halotolerant mesophilic bacterium Ornithinibacillus sp. 4-3, sp. nov., isolated from soil.</title>
        <authorList>
            <person name="Sidarenka A.V."/>
            <person name="Guliayeva D.E."/>
            <person name="Leanovich S.I."/>
            <person name="Hileuskaya K.S."/>
            <person name="Akhremchuk A.E."/>
            <person name="Sikolenko M.A."/>
            <person name="Valentovich L.N."/>
        </authorList>
    </citation>
    <scope>NUCLEOTIDE SEQUENCE</scope>
    <source>
        <strain evidence="3">4-3</strain>
    </source>
</reference>
<dbReference type="SUPFAM" id="SSF56784">
    <property type="entry name" value="HAD-like"/>
    <property type="match status" value="1"/>
</dbReference>
<evidence type="ECO:0000313" key="3">
    <source>
        <dbReference type="EMBL" id="XDK32263.1"/>
    </source>
</evidence>
<organism evidence="3">
    <name type="scientific">Ornithinibacillus sp. 4-3</name>
    <dbReference type="NCBI Taxonomy" id="3231488"/>
    <lineage>
        <taxon>Bacteria</taxon>
        <taxon>Bacillati</taxon>
        <taxon>Bacillota</taxon>
        <taxon>Bacilli</taxon>
        <taxon>Bacillales</taxon>
        <taxon>Bacillaceae</taxon>
        <taxon>Ornithinibacillus</taxon>
    </lineage>
</organism>
<sequence length="219" mass="25779">MTPFNDIKTIFFDYDGTLHNSIKIYGPAFRKAYTYLVEQGFANQRYWSDKEISYWLGFNPQEMWKNFMPNLEENTREKCSAIIGEEMLKLTEKGKAELYEGSLDTLKYLKSKGYVLIFISNCKLSYRDRHSTLFGLDEYFEELVSSEEYNFIPKHEILRDIKDKYSEEMVIIGDRFQDMEAGKKNEIYTIGCSYGFSLEGELDEADLIIKNISELKTYL</sequence>
<dbReference type="EC" id="3.-.-.-" evidence="3"/>
<dbReference type="Gene3D" id="1.10.150.240">
    <property type="entry name" value="Putative phosphatase, domain 2"/>
    <property type="match status" value="1"/>
</dbReference>
<evidence type="ECO:0000256" key="1">
    <source>
        <dbReference type="ARBA" id="ARBA00022801"/>
    </source>
</evidence>
<keyword evidence="2" id="KW-0460">Magnesium</keyword>
<evidence type="ECO:0000256" key="2">
    <source>
        <dbReference type="ARBA" id="ARBA00022842"/>
    </source>
</evidence>
<dbReference type="PANTHER" id="PTHR43434:SF1">
    <property type="entry name" value="PHOSPHOGLYCOLATE PHOSPHATASE"/>
    <property type="match status" value="1"/>
</dbReference>
<dbReference type="SFLD" id="SFLDS00003">
    <property type="entry name" value="Haloacid_Dehalogenase"/>
    <property type="match status" value="1"/>
</dbReference>
<dbReference type="InterPro" id="IPR023198">
    <property type="entry name" value="PGP-like_dom2"/>
</dbReference>
<dbReference type="GO" id="GO:0005829">
    <property type="term" value="C:cytosol"/>
    <property type="evidence" value="ECO:0007669"/>
    <property type="project" value="TreeGrafter"/>
</dbReference>